<dbReference type="EMBL" id="WAEL01000001">
    <property type="protein sequence ID" value="NID08982.1"/>
    <property type="molecule type" value="Genomic_DNA"/>
</dbReference>
<dbReference type="Proteomes" id="UP000606008">
    <property type="component" value="Unassembled WGS sequence"/>
</dbReference>
<organism evidence="2 3">
    <name type="scientific">Fibrivirga algicola</name>
    <dbReference type="NCBI Taxonomy" id="2950420"/>
    <lineage>
        <taxon>Bacteria</taxon>
        <taxon>Pseudomonadati</taxon>
        <taxon>Bacteroidota</taxon>
        <taxon>Cytophagia</taxon>
        <taxon>Cytophagales</taxon>
        <taxon>Spirosomataceae</taxon>
        <taxon>Fibrivirga</taxon>
    </lineage>
</organism>
<comment type="caution">
    <text evidence="2">The sequence shown here is derived from an EMBL/GenBank/DDBJ whole genome shotgun (WGS) entry which is preliminary data.</text>
</comment>
<accession>A0ABX0QAX5</accession>
<evidence type="ECO:0000313" key="3">
    <source>
        <dbReference type="Proteomes" id="UP000606008"/>
    </source>
</evidence>
<gene>
    <name evidence="2" type="ORF">F7231_02250</name>
</gene>
<evidence type="ECO:0000313" key="2">
    <source>
        <dbReference type="EMBL" id="NID08982.1"/>
    </source>
</evidence>
<dbReference type="InterPro" id="IPR044023">
    <property type="entry name" value="Ig_7"/>
</dbReference>
<dbReference type="Pfam" id="PF19081">
    <property type="entry name" value="Ig_7"/>
    <property type="match status" value="2"/>
</dbReference>
<name>A0ABX0QAX5_9BACT</name>
<feature type="domain" description="Ig-like" evidence="1">
    <location>
        <begin position="707"/>
        <end position="789"/>
    </location>
</feature>
<proteinExistence type="predicted"/>
<reference evidence="3" key="2">
    <citation type="submission" date="2023-07" db="EMBL/GenBank/DDBJ databases">
        <authorList>
            <person name="Jung D.-H."/>
        </authorList>
    </citation>
    <scope>NUCLEOTIDE SEQUENCE [LARGE SCALE GENOMIC DNA]</scope>
    <source>
        <strain evidence="3">JA-25</strain>
    </source>
</reference>
<protein>
    <submittedName>
        <fullName evidence="2">T9SS type A sorting domain-containing protein</fullName>
    </submittedName>
</protein>
<keyword evidence="3" id="KW-1185">Reference proteome</keyword>
<dbReference type="RefSeq" id="WP_166690755.1">
    <property type="nucleotide sequence ID" value="NZ_WAEL01000001.1"/>
</dbReference>
<reference evidence="3" key="1">
    <citation type="submission" date="2019-09" db="EMBL/GenBank/DDBJ databases">
        <authorList>
            <person name="Jung D.-H."/>
        </authorList>
    </citation>
    <scope>NUCLEOTIDE SEQUENCE [LARGE SCALE GENOMIC DNA]</scope>
    <source>
        <strain evidence="3">JA-25</strain>
    </source>
</reference>
<feature type="domain" description="Ig-like" evidence="1">
    <location>
        <begin position="440"/>
        <end position="516"/>
    </location>
</feature>
<sequence length="1318" mass="141813">MTRLLPLYLLMTVCVYISAGRSLYAQRYWNFSVEIAIEKQTADYYQELLLKDIKTIASEQISTVNANFNTRQFPSSPSFNGLFNFYIDTIYIFDGSAQREISKPHNRRDYKLIVNGFSAESSGGGWYGSYKTIYHNWKWDYFGGPFGGYATDGLTHEFGHARGAIDIYALKVDADKNPVNHTAFQPIQSIMDYPYGNIRWDEHTVNIINSTGSAPILNESYITTAFPANLIIKSTDSQGIPIENTAIDLYPVNWFSYSVSPTPSYKAGTTNKGLFRFPVNPFQPGIIDYPWHIKYSNFLVKATYKNDTLFQWMPLYDVQNTFFTQGLAATYSLTFSFPVKVVPIKITSTNSSTLCVGDSIRVFFSATDLFNEDNRFTLQLTDSDETVEKTIAIGSSPQNTNLAGYIPATIPGGKGYKLRIVSSSPYSESNFFPLYIKPRPAVPLIAAPTITACQSSLANPLVASGQHIRWYTSPVGGSGIDTLRPSTNLVATTSYYVSQQIDGCEGPRGEVSVIVKSKPAPPIIADKTICQQFCRTTSSCDYLLSGSAIQGASLNWYAENGNPYEQLPGRFGTNYIILFVNEVGWRIGNNTLAASQTLDGCESDRTPFILTLNKNQEFGPGNGDGNSFAVCQNSGTYTADNFAGPAPIGFQNYYYDPKTGLGSITAPVISTSSAAIYSFQTAYLSDKGCLSPKRTNGTLYAVVKPQPNKPTLPQATIVYCQGQATTMLTATADANASLIWYGTDSTGGTGSASAPRPVTTQAGTFRYYVAQLVAGCEGPRAAALVLVKPLPATPGVTQINLCQFTNASPLTALGSGLTWYGPDGGLLGNTGPTPATDKGDTLAYQVSQTVDGCTSLTATLVVTVLTTPPPGLPIPRLTLCQGSNAALLEATGTNLKWTDSAGVPFTTAPRPSTAELTTNPAGDAYYVSQTGANGCESPRSSVHVFVVGPPTLMLAGDTTVNLGIETSLSLKFTSVGPYQYKILGEASQPLSGSAVKDTSIMVLPTRTTTYRVIEVSNRCGVGLPVRTATVVVLVPTIQTQPLDSTTVCAGSTLAVGFSTTGQFNPGSTFQLQLAHNESDTSNIKYINLATSQVADGQLSGTIPATATAGTYLVRVVATNPKIPIFGTASSSLVTIHQLPEATLATSSTSIYEGDVLKLSVTLTGTGPWTFVYRDSSKTENRTREVLTNANLHVIDLKPLTTSTFQLISLKNECGASLFLPAAVVVTVNPLLAAEPVVSLVKVFPVPVTSIVTVQLDPSLMRQGRSATLKLINTRGTTTLKQETRQLSTQLNLDEQPAGSYVLQVRVGERLISKHILKY</sequence>
<evidence type="ECO:0000259" key="1">
    <source>
        <dbReference type="Pfam" id="PF19081"/>
    </source>
</evidence>